<protein>
    <submittedName>
        <fullName evidence="2">Uncharacterized protein</fullName>
    </submittedName>
</protein>
<keyword evidence="1" id="KW-0472">Membrane</keyword>
<comment type="caution">
    <text evidence="2">The sequence shown here is derived from an EMBL/GenBank/DDBJ whole genome shotgun (WGS) entry which is preliminary data.</text>
</comment>
<reference evidence="2" key="1">
    <citation type="submission" date="2020-11" db="EMBL/GenBank/DDBJ databases">
        <title>Nocardia NEAU-351.nov., a novel actinomycete isolated from the cow dung.</title>
        <authorList>
            <person name="Zhang X."/>
        </authorList>
    </citation>
    <scope>NUCLEOTIDE SEQUENCE</scope>
    <source>
        <strain evidence="2">NEAU-351</strain>
    </source>
</reference>
<organism evidence="2 3">
    <name type="scientific">Nocardia bovistercoris</name>
    <dbReference type="NCBI Taxonomy" id="2785916"/>
    <lineage>
        <taxon>Bacteria</taxon>
        <taxon>Bacillati</taxon>
        <taxon>Actinomycetota</taxon>
        <taxon>Actinomycetes</taxon>
        <taxon>Mycobacteriales</taxon>
        <taxon>Nocardiaceae</taxon>
        <taxon>Nocardia</taxon>
    </lineage>
</organism>
<keyword evidence="1" id="KW-0812">Transmembrane</keyword>
<dbReference type="EMBL" id="JADMLG010000013">
    <property type="protein sequence ID" value="MBH0780016.1"/>
    <property type="molecule type" value="Genomic_DNA"/>
</dbReference>
<accession>A0A931IGK5</accession>
<dbReference type="Proteomes" id="UP000655751">
    <property type="component" value="Unassembled WGS sequence"/>
</dbReference>
<proteinExistence type="predicted"/>
<dbReference type="AlphaFoldDB" id="A0A931IGK5"/>
<gene>
    <name evidence="2" type="ORF">IT779_27465</name>
</gene>
<keyword evidence="1" id="KW-1133">Transmembrane helix</keyword>
<feature type="transmembrane region" description="Helical" evidence="1">
    <location>
        <begin position="23"/>
        <end position="47"/>
    </location>
</feature>
<evidence type="ECO:0000256" key="1">
    <source>
        <dbReference type="SAM" id="Phobius"/>
    </source>
</evidence>
<evidence type="ECO:0000313" key="3">
    <source>
        <dbReference type="Proteomes" id="UP000655751"/>
    </source>
</evidence>
<name>A0A931IGK5_9NOCA</name>
<evidence type="ECO:0000313" key="2">
    <source>
        <dbReference type="EMBL" id="MBH0780016.1"/>
    </source>
</evidence>
<sequence length="63" mass="6839">MLPTFWSDFQDSYISLPHTNVTWFSWFSAVTEIGAGVVFGCVGLATVRARGAAGNTRVAESVR</sequence>
<keyword evidence="3" id="KW-1185">Reference proteome</keyword>